<comment type="similarity">
    <text evidence="2 7">Belongs to the FliR/MopE/SpaR family.</text>
</comment>
<dbReference type="Proteomes" id="UP000051913">
    <property type="component" value="Unassembled WGS sequence"/>
</dbReference>
<evidence type="ECO:0000313" key="9">
    <source>
        <dbReference type="Proteomes" id="UP000051913"/>
    </source>
</evidence>
<feature type="transmembrane region" description="Helical" evidence="7">
    <location>
        <begin position="20"/>
        <end position="40"/>
    </location>
</feature>
<dbReference type="InterPro" id="IPR006304">
    <property type="entry name" value="T3SS_SpaR/YscT"/>
</dbReference>
<sequence length="273" mass="29365">MNVPSFTETQTLIQEAIELVLAAGLAAARALGIMLVLPVFTLPRIRGLIRGCVTFAMGLPCLLQIRHGLQSLDEGSRLISVTLLGLKEVFVGLLIGFLLSIPLWSIQAVGEIIDTQRGITNPVASDDPATRGQASATAVLLGTTAISIFVLAGGLENMIRGLYGSYLIWPVYRLMPSLTVQGAMVFLGLLGHIMYTALLVSGPVLAFLLLLDVSVMILGRFAPQLKLNDVSPTMKNLAYGIIMVSYATFLVEYMGSEISQSNTVLELFKNLLK</sequence>
<dbReference type="GO" id="GO:0005886">
    <property type="term" value="C:plasma membrane"/>
    <property type="evidence" value="ECO:0007669"/>
    <property type="project" value="UniProtKB-SubCell"/>
</dbReference>
<keyword evidence="5 7" id="KW-1133">Transmembrane helix</keyword>
<evidence type="ECO:0000313" key="8">
    <source>
        <dbReference type="EMBL" id="KRR09304.1"/>
    </source>
</evidence>
<dbReference type="EMBL" id="LLXX01000066">
    <property type="protein sequence ID" value="KRR09304.1"/>
    <property type="molecule type" value="Genomic_DNA"/>
</dbReference>
<evidence type="ECO:0000256" key="2">
    <source>
        <dbReference type="ARBA" id="ARBA00009772"/>
    </source>
</evidence>
<dbReference type="AlphaFoldDB" id="A0A0R3LNC6"/>
<evidence type="ECO:0000256" key="7">
    <source>
        <dbReference type="RuleBase" id="RU362072"/>
    </source>
</evidence>
<gene>
    <name evidence="8" type="ORF">CP49_21010</name>
</gene>
<feature type="transmembrane region" description="Helical" evidence="7">
    <location>
        <begin position="47"/>
        <end position="69"/>
    </location>
</feature>
<comment type="caution">
    <text evidence="8">The sequence shown here is derived from an EMBL/GenBank/DDBJ whole genome shotgun (WGS) entry which is preliminary data.</text>
</comment>
<feature type="transmembrane region" description="Helical" evidence="7">
    <location>
        <begin position="197"/>
        <end position="217"/>
    </location>
</feature>
<feature type="transmembrane region" description="Helical" evidence="7">
    <location>
        <begin position="237"/>
        <end position="255"/>
    </location>
</feature>
<feature type="transmembrane region" description="Helical" evidence="7">
    <location>
        <begin position="167"/>
        <end position="190"/>
    </location>
</feature>
<dbReference type="OrthoDB" id="9807748at2"/>
<dbReference type="STRING" id="1518501.CQ10_34385"/>
<dbReference type="RefSeq" id="WP_057850248.1">
    <property type="nucleotide sequence ID" value="NZ_LLXX01000066.1"/>
</dbReference>
<dbReference type="Pfam" id="PF01311">
    <property type="entry name" value="Bac_export_1"/>
    <property type="match status" value="1"/>
</dbReference>
<feature type="transmembrane region" description="Helical" evidence="7">
    <location>
        <begin position="134"/>
        <end position="155"/>
    </location>
</feature>
<dbReference type="GO" id="GO:0006605">
    <property type="term" value="P:protein targeting"/>
    <property type="evidence" value="ECO:0007669"/>
    <property type="project" value="UniProtKB-UniRule"/>
</dbReference>
<dbReference type="InterPro" id="IPR002010">
    <property type="entry name" value="T3SS_IM_R"/>
</dbReference>
<evidence type="ECO:0000256" key="4">
    <source>
        <dbReference type="ARBA" id="ARBA00022692"/>
    </source>
</evidence>
<name>A0A0R3LNC6_9BRAD</name>
<dbReference type="PANTHER" id="PTHR30065:SF1">
    <property type="entry name" value="SURFACE PRESENTATION OF ANTIGENS PROTEIN SPAR"/>
    <property type="match status" value="1"/>
</dbReference>
<dbReference type="NCBIfam" id="TIGR01401">
    <property type="entry name" value="fliR_like_III"/>
    <property type="match status" value="1"/>
</dbReference>
<proteinExistence type="inferred from homology"/>
<feature type="transmembrane region" description="Helical" evidence="7">
    <location>
        <begin position="89"/>
        <end position="113"/>
    </location>
</feature>
<accession>A0A0R3LNC6</accession>
<evidence type="ECO:0000256" key="3">
    <source>
        <dbReference type="ARBA" id="ARBA00022475"/>
    </source>
</evidence>
<protein>
    <submittedName>
        <fullName evidence="8">Translocation protein</fullName>
    </submittedName>
</protein>
<keyword evidence="4 7" id="KW-0812">Transmembrane</keyword>
<comment type="subcellular location">
    <subcellularLocation>
        <location evidence="1 7">Cell membrane</location>
        <topology evidence="1 7">Multi-pass membrane protein</topology>
    </subcellularLocation>
</comment>
<evidence type="ECO:0000256" key="1">
    <source>
        <dbReference type="ARBA" id="ARBA00004651"/>
    </source>
</evidence>
<dbReference type="PRINTS" id="PR00953">
    <property type="entry name" value="TYPE3IMRPROT"/>
</dbReference>
<evidence type="ECO:0000256" key="5">
    <source>
        <dbReference type="ARBA" id="ARBA00022989"/>
    </source>
</evidence>
<keyword evidence="3 7" id="KW-1003">Cell membrane</keyword>
<keyword evidence="9" id="KW-1185">Reference proteome</keyword>
<organism evidence="8 9">
    <name type="scientific">Bradyrhizobium valentinum</name>
    <dbReference type="NCBI Taxonomy" id="1518501"/>
    <lineage>
        <taxon>Bacteria</taxon>
        <taxon>Pseudomonadati</taxon>
        <taxon>Pseudomonadota</taxon>
        <taxon>Alphaproteobacteria</taxon>
        <taxon>Hyphomicrobiales</taxon>
        <taxon>Nitrobacteraceae</taxon>
        <taxon>Bradyrhizobium</taxon>
    </lineage>
</organism>
<evidence type="ECO:0000256" key="6">
    <source>
        <dbReference type="ARBA" id="ARBA00023136"/>
    </source>
</evidence>
<reference evidence="8 9" key="1">
    <citation type="submission" date="2014-03" db="EMBL/GenBank/DDBJ databases">
        <title>Bradyrhizobium valentinum sp. nov., isolated from effective nodules of Lupinus mariae-josephae, a lupine endemic of basic-lime soils in Eastern Spain.</title>
        <authorList>
            <person name="Duran D."/>
            <person name="Rey L."/>
            <person name="Navarro A."/>
            <person name="Busquets A."/>
            <person name="Imperial J."/>
            <person name="Ruiz-Argueso T."/>
        </authorList>
    </citation>
    <scope>NUCLEOTIDE SEQUENCE [LARGE SCALE GENOMIC DNA]</scope>
    <source>
        <strain evidence="8 9">LmjM3</strain>
    </source>
</reference>
<dbReference type="PANTHER" id="PTHR30065">
    <property type="entry name" value="FLAGELLAR BIOSYNTHETIC PROTEIN FLIR"/>
    <property type="match status" value="1"/>
</dbReference>
<keyword evidence="6 7" id="KW-0472">Membrane</keyword>